<name>A0ABT5YLT6_9PROT</name>
<gene>
    <name evidence="3" type="ORF">P2G67_04490</name>
</gene>
<evidence type="ECO:0000256" key="1">
    <source>
        <dbReference type="ARBA" id="ARBA00008791"/>
    </source>
</evidence>
<organism evidence="3 4">
    <name type="scientific">Aquibaculum arenosum</name>
    <dbReference type="NCBI Taxonomy" id="3032591"/>
    <lineage>
        <taxon>Bacteria</taxon>
        <taxon>Pseudomonadati</taxon>
        <taxon>Pseudomonadota</taxon>
        <taxon>Alphaproteobacteria</taxon>
        <taxon>Rhodospirillales</taxon>
        <taxon>Rhodovibrionaceae</taxon>
        <taxon>Aquibaculum</taxon>
    </lineage>
</organism>
<accession>A0ABT5YLT6</accession>
<dbReference type="CDD" id="cd00293">
    <property type="entry name" value="USP-like"/>
    <property type="match status" value="1"/>
</dbReference>
<dbReference type="PANTHER" id="PTHR46268:SF6">
    <property type="entry name" value="UNIVERSAL STRESS PROTEIN UP12"/>
    <property type="match status" value="1"/>
</dbReference>
<dbReference type="InterPro" id="IPR006016">
    <property type="entry name" value="UspA"/>
</dbReference>
<evidence type="ECO:0000259" key="2">
    <source>
        <dbReference type="Pfam" id="PF00582"/>
    </source>
</evidence>
<sequence>MFRKILLPVDLSDERHADAAVEEARKLALVHGSDVRVVTVIDLPPAPAANYLTRYMPDEMRAELVGTAEREAEAIAKSVQAEGHSADAVVRSGKVYHEVLEEAESWGADLIVMGSHHPGMQTYLLGSNAARIARHADCSVLILRTRED</sequence>
<proteinExistence type="inferred from homology"/>
<dbReference type="Gene3D" id="3.40.50.620">
    <property type="entry name" value="HUPs"/>
    <property type="match status" value="1"/>
</dbReference>
<feature type="domain" description="UspA" evidence="2">
    <location>
        <begin position="1"/>
        <end position="144"/>
    </location>
</feature>
<dbReference type="Pfam" id="PF00582">
    <property type="entry name" value="Usp"/>
    <property type="match status" value="1"/>
</dbReference>
<dbReference type="InterPro" id="IPR014729">
    <property type="entry name" value="Rossmann-like_a/b/a_fold"/>
</dbReference>
<protein>
    <submittedName>
        <fullName evidence="3">Universal stress protein</fullName>
    </submittedName>
</protein>
<dbReference type="PANTHER" id="PTHR46268">
    <property type="entry name" value="STRESS RESPONSE PROTEIN NHAX"/>
    <property type="match status" value="1"/>
</dbReference>
<dbReference type="EMBL" id="JARHUD010000002">
    <property type="protein sequence ID" value="MDF2095229.1"/>
    <property type="molecule type" value="Genomic_DNA"/>
</dbReference>
<evidence type="ECO:0000313" key="4">
    <source>
        <dbReference type="Proteomes" id="UP001215503"/>
    </source>
</evidence>
<keyword evidence="4" id="KW-1185">Reference proteome</keyword>
<reference evidence="3 4" key="1">
    <citation type="submission" date="2023-03" db="EMBL/GenBank/DDBJ databases">
        <title>Fodinicurvata sp. CAU 1616 isolated from sea sendiment.</title>
        <authorList>
            <person name="Kim W."/>
        </authorList>
    </citation>
    <scope>NUCLEOTIDE SEQUENCE [LARGE SCALE GENOMIC DNA]</scope>
    <source>
        <strain evidence="3 4">CAU 1616</strain>
    </source>
</reference>
<dbReference type="InterPro" id="IPR006015">
    <property type="entry name" value="Universal_stress_UspA"/>
</dbReference>
<comment type="caution">
    <text evidence="3">The sequence shown here is derived from an EMBL/GenBank/DDBJ whole genome shotgun (WGS) entry which is preliminary data.</text>
</comment>
<comment type="similarity">
    <text evidence="1">Belongs to the universal stress protein A family.</text>
</comment>
<evidence type="ECO:0000313" key="3">
    <source>
        <dbReference type="EMBL" id="MDF2095229.1"/>
    </source>
</evidence>
<dbReference type="PRINTS" id="PR01438">
    <property type="entry name" value="UNVRSLSTRESS"/>
</dbReference>
<dbReference type="Proteomes" id="UP001215503">
    <property type="component" value="Unassembled WGS sequence"/>
</dbReference>
<dbReference type="RefSeq" id="WP_275820451.1">
    <property type="nucleotide sequence ID" value="NZ_JARHUD010000002.1"/>
</dbReference>
<dbReference type="SUPFAM" id="SSF52402">
    <property type="entry name" value="Adenine nucleotide alpha hydrolases-like"/>
    <property type="match status" value="1"/>
</dbReference>